<evidence type="ECO:0000313" key="2">
    <source>
        <dbReference type="Proteomes" id="UP000710440"/>
    </source>
</evidence>
<keyword evidence="2" id="KW-1185">Reference proteome</keyword>
<dbReference type="Proteomes" id="UP000710440">
    <property type="component" value="Unassembled WGS sequence"/>
</dbReference>
<dbReference type="InterPro" id="IPR036691">
    <property type="entry name" value="Endo/exonu/phosph_ase_sf"/>
</dbReference>
<dbReference type="GeneID" id="66936480"/>
<reference evidence="1 2" key="1">
    <citation type="submission" date="2021-02" db="EMBL/GenBank/DDBJ databases">
        <title>Pan-genome distribution and transcriptional activeness of fungal secondary metabolism genes in Aspergillus section Fumigati.</title>
        <authorList>
            <person name="Takahashi H."/>
            <person name="Umemura M."/>
            <person name="Ninomiya A."/>
            <person name="Kusuya Y."/>
            <person name="Urayama S."/>
            <person name="Shimizu M."/>
            <person name="Watanabe A."/>
            <person name="Kamei K."/>
            <person name="Yaguchi T."/>
            <person name="Hagiwara D."/>
        </authorList>
    </citation>
    <scope>NUCLEOTIDE SEQUENCE [LARGE SCALE GENOMIC DNA]</scope>
    <source>
        <strain evidence="1 2">IFM 47045</strain>
    </source>
</reference>
<organism evidence="1 2">
    <name type="scientific">Aspergillus viridinutans</name>
    <dbReference type="NCBI Taxonomy" id="75553"/>
    <lineage>
        <taxon>Eukaryota</taxon>
        <taxon>Fungi</taxon>
        <taxon>Dikarya</taxon>
        <taxon>Ascomycota</taxon>
        <taxon>Pezizomycotina</taxon>
        <taxon>Eurotiomycetes</taxon>
        <taxon>Eurotiomycetidae</taxon>
        <taxon>Eurotiales</taxon>
        <taxon>Aspergillaceae</taxon>
        <taxon>Aspergillus</taxon>
        <taxon>Aspergillus subgen. Fumigati</taxon>
    </lineage>
</organism>
<protein>
    <submittedName>
        <fullName evidence="1">Uncharacterized protein</fullName>
    </submittedName>
</protein>
<comment type="caution">
    <text evidence="1">The sequence shown here is derived from an EMBL/GenBank/DDBJ whole genome shotgun (WGS) entry which is preliminary data.</text>
</comment>
<dbReference type="AlphaFoldDB" id="A0A9P3BWU0"/>
<accession>A0A9P3BWU0</accession>
<sequence length="193" mass="22062">MSRLRRPPRRPRRFLQYNAHASWDAMKALLDNNRLSLYDLIAIHEPCGKSSFLLPRFPDRVNEQFDRIWAGTGPRDEPNICIYVRKSLNWGLLICTKNVVSIYFVGPVADYPSQRVAYFIHNVYDAPPSANGYPESTLRKAFDRANEMCFEVKHHFVFGSFHPCGLACDGQCSNPKFPGLQHTLDKRGCPCVG</sequence>
<dbReference type="OrthoDB" id="10437177at2759"/>
<proteinExistence type="predicted"/>
<name>A0A9P3BWU0_ASPVI</name>
<evidence type="ECO:0000313" key="1">
    <source>
        <dbReference type="EMBL" id="GIK04415.1"/>
    </source>
</evidence>
<dbReference type="RefSeq" id="XP_043127601.1">
    <property type="nucleotide sequence ID" value="XM_043271666.1"/>
</dbReference>
<dbReference type="Gene3D" id="3.60.10.10">
    <property type="entry name" value="Endonuclease/exonuclease/phosphatase"/>
    <property type="match status" value="1"/>
</dbReference>
<dbReference type="EMBL" id="BOPL01000007">
    <property type="protein sequence ID" value="GIK04415.1"/>
    <property type="molecule type" value="Genomic_DNA"/>
</dbReference>
<gene>
    <name evidence="1" type="ORF">Aspvir_008498</name>
</gene>